<organism evidence="1">
    <name type="scientific">Rhodococcus aetherivorans</name>
    <dbReference type="NCBI Taxonomy" id="191292"/>
    <lineage>
        <taxon>Bacteria</taxon>
        <taxon>Bacillati</taxon>
        <taxon>Actinomycetota</taxon>
        <taxon>Actinomycetes</taxon>
        <taxon>Mycobacteriales</taxon>
        <taxon>Nocardiaceae</taxon>
        <taxon>Rhodococcus</taxon>
    </lineage>
</organism>
<proteinExistence type="predicted"/>
<reference evidence="1" key="1">
    <citation type="thesis" date="2006" institute="Department of Genetics" country="University of Cambridge, Cambridge, United Kingdom">
        <title>Genetic characterisation of a polyketide synthase gene cluster in Rhodococcus aetherivorans I24.</title>
        <authorList>
            <person name="Kirkpatrick C.L."/>
        </authorList>
    </citation>
    <scope>NUCLEOTIDE SEQUENCE</scope>
    <source>
        <strain evidence="1">I24</strain>
    </source>
</reference>
<protein>
    <submittedName>
        <fullName evidence="1">Uncharacterized protein</fullName>
    </submittedName>
</protein>
<dbReference type="EMBL" id="FN545353">
    <property type="protein sequence ID" value="CBB12340.1"/>
    <property type="molecule type" value="Genomic_DNA"/>
</dbReference>
<sequence length="351" mass="38115">MKRGTWGDDPEELFALSTNGVIRTATLLRHGVAGGTIAGRCRKGGPWQRVLPGVVALHNGPLSVLQRNTAALLYGGDSALISGHAALGIHGYTNSATKSEVLLLIPHTQHRRNFSFVAVERSWRIPEPIIKGTLRIAPVDRCLLDAARRMSQLDPCRALLASGIQRGDVTVDDLAHELRAGSCRGSAVPRTVVRELSHDAHSVAEIAAQKLYATSGLPPMAHNVDVETDDGTWIARPDGWLDSVAVAWEIDSLKYHFSPKAHEATLVRRAAMQRNGIIVVSHLPRQIRDDPATVLATWRPPTTRAHSAHVPRCGHARTDPGHRCGPNVTCIHFHCMHVTFGPPEQNSGVTN</sequence>
<gene>
    <name evidence="1" type="primary">sc8e4a.06</name>
</gene>
<evidence type="ECO:0000313" key="1">
    <source>
        <dbReference type="EMBL" id="CBB12340.1"/>
    </source>
</evidence>
<accession>C7U1L9</accession>
<reference evidence="1" key="2">
    <citation type="submission" date="2009-08" db="EMBL/GenBank/DDBJ databases">
        <authorList>
            <person name="Kirkpatrick C.L."/>
        </authorList>
    </citation>
    <scope>NUCLEOTIDE SEQUENCE</scope>
    <source>
        <strain evidence="1">I24</strain>
    </source>
</reference>
<name>C7U1L9_9NOCA</name>
<dbReference type="AlphaFoldDB" id="C7U1L9"/>